<dbReference type="Proteomes" id="UP000016517">
    <property type="component" value="Unassembled WGS sequence"/>
</dbReference>
<evidence type="ECO:0000256" key="1">
    <source>
        <dbReference type="SAM" id="Phobius"/>
    </source>
</evidence>
<keyword evidence="1" id="KW-0812">Transmembrane</keyword>
<reference evidence="2 3" key="1">
    <citation type="submission" date="2013-08" db="EMBL/GenBank/DDBJ databases">
        <title>Study of Ammonical-Nitrogen removal by Nitrification Denitrification process using lab isolates.</title>
        <authorList>
            <person name="Khardenavis A.A."/>
            <person name="Pal R.R."/>
            <person name="Kapley A."/>
            <person name="Qureshi A."/>
            <person name="Purohit H.J."/>
        </authorList>
    </citation>
    <scope>NUCLEOTIDE SEQUENCE [LARGE SCALE GENOMIC DNA]</scope>
    <source>
        <strain evidence="2 3">EGD-HP18</strain>
    </source>
</reference>
<keyword evidence="1" id="KW-1133">Transmembrane helix</keyword>
<keyword evidence="1" id="KW-0472">Membrane</keyword>
<evidence type="ECO:0000313" key="3">
    <source>
        <dbReference type="Proteomes" id="UP000016517"/>
    </source>
</evidence>
<sequence>MNGFWRIFCILHIFLGIASIFFFFLLVFYPIILGINLALTGLIYIIFMFIKKYKVNDFFNTILSLTFAISLSFLVSLIFLSLENAFGVMLYTSIYLGLQFFLKGLVED</sequence>
<dbReference type="EMBL" id="AVST01000127">
    <property type="protein sequence ID" value="ERH65431.1"/>
    <property type="molecule type" value="Genomic_DNA"/>
</dbReference>
<feature type="transmembrane region" description="Helical" evidence="1">
    <location>
        <begin position="7"/>
        <end position="25"/>
    </location>
</feature>
<comment type="caution">
    <text evidence="2">The sequence shown here is derived from an EMBL/GenBank/DDBJ whole genome shotgun (WGS) entry which is preliminary data.</text>
</comment>
<accession>A0AAV3JUC3</accession>
<dbReference type="AlphaFoldDB" id="A0AAV3JUC3"/>
<name>A0AAV3JUC3_ACIBA</name>
<organism evidence="2 3">
    <name type="scientific">Acinetobacter baumannii EGD-HP18</name>
    <dbReference type="NCBI Taxonomy" id="1358412"/>
    <lineage>
        <taxon>Bacteria</taxon>
        <taxon>Pseudomonadati</taxon>
        <taxon>Pseudomonadota</taxon>
        <taxon>Gammaproteobacteria</taxon>
        <taxon>Moraxellales</taxon>
        <taxon>Moraxellaceae</taxon>
        <taxon>Acinetobacter</taxon>
        <taxon>Acinetobacter calcoaceticus/baumannii complex</taxon>
    </lineage>
</organism>
<evidence type="ECO:0000313" key="2">
    <source>
        <dbReference type="EMBL" id="ERH65431.1"/>
    </source>
</evidence>
<gene>
    <name evidence="2" type="ORF">N173_10655</name>
</gene>
<feature type="transmembrane region" description="Helical" evidence="1">
    <location>
        <begin position="62"/>
        <end position="82"/>
    </location>
</feature>
<feature type="transmembrane region" description="Helical" evidence="1">
    <location>
        <begin position="31"/>
        <end position="50"/>
    </location>
</feature>
<proteinExistence type="predicted"/>
<dbReference type="RefSeq" id="WP_021511512.1">
    <property type="nucleotide sequence ID" value="NZ_AVST01000127.1"/>
</dbReference>
<protein>
    <submittedName>
        <fullName evidence="2">Uncharacterized protein</fullName>
    </submittedName>
</protein>